<comment type="similarity">
    <text evidence="9">Belongs to the SecD/SecF family. SecD subfamily.</text>
</comment>
<dbReference type="Pfam" id="PF21760">
    <property type="entry name" value="SecD_1st"/>
    <property type="match status" value="1"/>
</dbReference>
<feature type="domain" description="Protein translocase subunit SecDF P1" evidence="11">
    <location>
        <begin position="77"/>
        <end position="134"/>
    </location>
</feature>
<dbReference type="Pfam" id="PF02355">
    <property type="entry name" value="SecD_SecF_C"/>
    <property type="match status" value="1"/>
</dbReference>
<comment type="caution">
    <text evidence="9">Lacks conserved residue(s) required for the propagation of feature annotation.</text>
</comment>
<feature type="transmembrane region" description="Helical" evidence="9">
    <location>
        <begin position="280"/>
        <end position="297"/>
    </location>
</feature>
<evidence type="ECO:0000313" key="13">
    <source>
        <dbReference type="EMBL" id="OGZ33228.1"/>
    </source>
</evidence>
<dbReference type="Pfam" id="PF07549">
    <property type="entry name" value="Sec_GG"/>
    <property type="match status" value="1"/>
</dbReference>
<keyword evidence="6 9" id="KW-1133">Transmembrane helix</keyword>
<dbReference type="Gene3D" id="3.30.1360.200">
    <property type="match status" value="1"/>
</dbReference>
<feature type="transmembrane region" description="Helical" evidence="9">
    <location>
        <begin position="330"/>
        <end position="352"/>
    </location>
</feature>
<dbReference type="InterPro" id="IPR048634">
    <property type="entry name" value="SecD_SecF_C"/>
</dbReference>
<evidence type="ECO:0000256" key="6">
    <source>
        <dbReference type="ARBA" id="ARBA00022989"/>
    </source>
</evidence>
<keyword evidence="5 9" id="KW-0653">Protein transport</keyword>
<reference evidence="13 14" key="1">
    <citation type="journal article" date="2016" name="Nat. Commun.">
        <title>Thousands of microbial genomes shed light on interconnected biogeochemical processes in an aquifer system.</title>
        <authorList>
            <person name="Anantharaman K."/>
            <person name="Brown C.T."/>
            <person name="Hug L.A."/>
            <person name="Sharon I."/>
            <person name="Castelle C.J."/>
            <person name="Probst A.J."/>
            <person name="Thomas B.C."/>
            <person name="Singh A."/>
            <person name="Wilkins M.J."/>
            <person name="Karaoz U."/>
            <person name="Brodie E.L."/>
            <person name="Williams K.H."/>
            <person name="Hubbard S.S."/>
            <person name="Banfield J.F."/>
        </authorList>
    </citation>
    <scope>NUCLEOTIDE SEQUENCE [LARGE SCALE GENOMIC DNA]</scope>
</reference>
<comment type="subunit">
    <text evidence="9">Forms a complex with SecF. Part of the essential Sec protein translocation apparatus which comprises SecA, SecYEG and auxiliary proteins SecDF. Other proteins may also be involved.</text>
</comment>
<dbReference type="Proteomes" id="UP000177810">
    <property type="component" value="Unassembled WGS sequence"/>
</dbReference>
<comment type="caution">
    <text evidence="13">The sequence shown here is derived from an EMBL/GenBank/DDBJ whole genome shotgun (WGS) entry which is preliminary data.</text>
</comment>
<organism evidence="13 14">
    <name type="scientific">Candidatus Portnoybacteria bacterium RBG_13_40_8</name>
    <dbReference type="NCBI Taxonomy" id="1801990"/>
    <lineage>
        <taxon>Bacteria</taxon>
        <taxon>Candidatus Portnoyibacteriota</taxon>
    </lineage>
</organism>
<dbReference type="Gene3D" id="3.30.70.3400">
    <property type="match status" value="1"/>
</dbReference>
<dbReference type="GO" id="GO:0006605">
    <property type="term" value="P:protein targeting"/>
    <property type="evidence" value="ECO:0007669"/>
    <property type="project" value="UniProtKB-UniRule"/>
</dbReference>
<dbReference type="NCBIfam" id="TIGR01129">
    <property type="entry name" value="secD"/>
    <property type="match status" value="1"/>
</dbReference>
<keyword evidence="7 9" id="KW-0811">Translocation</keyword>
<evidence type="ECO:0000256" key="7">
    <source>
        <dbReference type="ARBA" id="ARBA00023010"/>
    </source>
</evidence>
<dbReference type="GO" id="GO:0015450">
    <property type="term" value="F:protein-transporting ATPase activity"/>
    <property type="evidence" value="ECO:0007669"/>
    <property type="project" value="InterPro"/>
</dbReference>
<comment type="function">
    <text evidence="9">Part of the Sec protein translocase complex. Interacts with the SecYEG preprotein conducting channel. SecDF uses the proton motive force (PMF) to complete protein translocation after the ATP-dependent function of SecA.</text>
</comment>
<feature type="domain" description="SecDF P1 head subdomain" evidence="12">
    <location>
        <begin position="162"/>
        <end position="258"/>
    </location>
</feature>
<dbReference type="Gene3D" id="1.20.1640.10">
    <property type="entry name" value="Multidrug efflux transporter AcrB transmembrane domain"/>
    <property type="match status" value="1"/>
</dbReference>
<evidence type="ECO:0000256" key="2">
    <source>
        <dbReference type="ARBA" id="ARBA00022448"/>
    </source>
</evidence>
<comment type="subcellular location">
    <subcellularLocation>
        <location evidence="1 9">Cell membrane</location>
        <topology evidence="1 9">Multi-pass membrane protein</topology>
    </subcellularLocation>
</comment>
<feature type="transmembrane region" description="Helical" evidence="9">
    <location>
        <begin position="382"/>
        <end position="401"/>
    </location>
</feature>
<feature type="transmembrane region" description="Helical" evidence="9">
    <location>
        <begin position="407"/>
        <end position="431"/>
    </location>
</feature>
<evidence type="ECO:0000256" key="4">
    <source>
        <dbReference type="ARBA" id="ARBA00022692"/>
    </source>
</evidence>
<dbReference type="PANTHER" id="PTHR30081:SF1">
    <property type="entry name" value="PROTEIN TRANSLOCASE SUBUNIT SECD"/>
    <property type="match status" value="1"/>
</dbReference>
<protein>
    <recommendedName>
        <fullName evidence="9">Protein translocase subunit SecD</fullName>
    </recommendedName>
</protein>
<feature type="domain" description="Protein export membrane protein SecD/SecF C-terminal" evidence="10">
    <location>
        <begin position="261"/>
        <end position="430"/>
    </location>
</feature>
<feature type="transmembrane region" description="Helical" evidence="9">
    <location>
        <begin position="304"/>
        <end position="324"/>
    </location>
</feature>
<dbReference type="GO" id="GO:0005886">
    <property type="term" value="C:plasma membrane"/>
    <property type="evidence" value="ECO:0007669"/>
    <property type="project" value="UniProtKB-SubCell"/>
</dbReference>
<dbReference type="AlphaFoldDB" id="A0A1G2F6L1"/>
<dbReference type="PANTHER" id="PTHR30081">
    <property type="entry name" value="PROTEIN-EXPORT MEMBRANE PROTEIN SEC"/>
    <property type="match status" value="1"/>
</dbReference>
<evidence type="ECO:0000259" key="10">
    <source>
        <dbReference type="Pfam" id="PF02355"/>
    </source>
</evidence>
<keyword evidence="2 9" id="KW-0813">Transport</keyword>
<evidence type="ECO:0000256" key="5">
    <source>
        <dbReference type="ARBA" id="ARBA00022927"/>
    </source>
</evidence>
<evidence type="ECO:0000256" key="8">
    <source>
        <dbReference type="ARBA" id="ARBA00023136"/>
    </source>
</evidence>
<evidence type="ECO:0000256" key="3">
    <source>
        <dbReference type="ARBA" id="ARBA00022475"/>
    </source>
</evidence>
<dbReference type="InterPro" id="IPR022813">
    <property type="entry name" value="SecD/SecF_arch_bac"/>
</dbReference>
<name>A0A1G2F6L1_9BACT</name>
<evidence type="ECO:0000259" key="12">
    <source>
        <dbReference type="Pfam" id="PF22599"/>
    </source>
</evidence>
<keyword evidence="4 9" id="KW-0812">Transmembrane</keyword>
<keyword evidence="3 9" id="KW-1003">Cell membrane</keyword>
<dbReference type="InterPro" id="IPR054384">
    <property type="entry name" value="SecDF_P1_head"/>
</dbReference>
<sequence length="443" mass="48680">MLGIFILTIVAGSLNYPNLWDKGVDWINSNIGIKIPHFYKLPFKLGLDLQGGTHLIYEANLSTIEAGERDASLDGIRDVIERRVNIFGVAEPTIQINKSGDSYRLIVDLPGVTDIHQAIEMIGATPYLEFKEQREQAETDEILKRQQEGDEEAQKIDPYFTSTQLTGRYLKKSQLAFDQTTSKPHVGLEFTDEGGKIFAELTKNNVGKILAIYLDGFPISAPRVQEEITGGNAQITGSFTTEEAKELAQRLNAGALPVPINLISQQNIGASLGHDSLIKSLKAGLIGFLAILLFMVVSYRLSGFFASLSLIIYVIVLLALFKLIPVTLTLAGIAGFLLSMGMAVDANILIFSRTKEEVREGRGFFDALNVGIKRAWPSIRDGNFTTILVGLILFMFGTGFVKGFALTLIIGNLINMFSAIVITNYLIRFFIKGGAGGHKKIWL</sequence>
<dbReference type="HAMAP" id="MF_01463_B">
    <property type="entry name" value="SecD_B"/>
    <property type="match status" value="1"/>
</dbReference>
<proteinExistence type="inferred from homology"/>
<dbReference type="InterPro" id="IPR022646">
    <property type="entry name" value="SecD/SecF_CS"/>
</dbReference>
<evidence type="ECO:0000256" key="9">
    <source>
        <dbReference type="HAMAP-Rule" id="MF_01463"/>
    </source>
</evidence>
<gene>
    <name evidence="9" type="primary">secD</name>
    <name evidence="13" type="ORF">A2V69_01625</name>
</gene>
<dbReference type="SUPFAM" id="SSF82866">
    <property type="entry name" value="Multidrug efflux transporter AcrB transmembrane domain"/>
    <property type="match status" value="1"/>
</dbReference>
<evidence type="ECO:0000259" key="11">
    <source>
        <dbReference type="Pfam" id="PF21760"/>
    </source>
</evidence>
<evidence type="ECO:0000256" key="1">
    <source>
        <dbReference type="ARBA" id="ARBA00004651"/>
    </source>
</evidence>
<accession>A0A1G2F6L1</accession>
<dbReference type="InterPro" id="IPR048631">
    <property type="entry name" value="SecD_1st"/>
</dbReference>
<dbReference type="InterPro" id="IPR005791">
    <property type="entry name" value="SecD"/>
</dbReference>
<dbReference type="NCBIfam" id="TIGR00916">
    <property type="entry name" value="2A0604s01"/>
    <property type="match status" value="1"/>
</dbReference>
<keyword evidence="8 9" id="KW-0472">Membrane</keyword>
<dbReference type="EMBL" id="MHMT01000003">
    <property type="protein sequence ID" value="OGZ33228.1"/>
    <property type="molecule type" value="Genomic_DNA"/>
</dbReference>
<dbReference type="GO" id="GO:0043952">
    <property type="term" value="P:protein transport by the Sec complex"/>
    <property type="evidence" value="ECO:0007669"/>
    <property type="project" value="UniProtKB-UniRule"/>
</dbReference>
<evidence type="ECO:0000313" key="14">
    <source>
        <dbReference type="Proteomes" id="UP000177810"/>
    </source>
</evidence>
<dbReference type="Pfam" id="PF22599">
    <property type="entry name" value="SecDF_P1_head"/>
    <property type="match status" value="1"/>
</dbReference>
<dbReference type="STRING" id="1801990.A2V69_01625"/>
<dbReference type="InterPro" id="IPR055344">
    <property type="entry name" value="SecD_SecF_C_bact"/>
</dbReference>
<dbReference type="GO" id="GO:0065002">
    <property type="term" value="P:intracellular protein transmembrane transport"/>
    <property type="evidence" value="ECO:0007669"/>
    <property type="project" value="UniProtKB-UniRule"/>
</dbReference>